<protein>
    <recommendedName>
        <fullName evidence="7">Fungal STAND N-terminal Goodbye domain-containing protein</fullName>
    </recommendedName>
</protein>
<feature type="domain" description="Nephrocystin 3-like N-terminal" evidence="4">
    <location>
        <begin position="317"/>
        <end position="456"/>
    </location>
</feature>
<evidence type="ECO:0000259" key="4">
    <source>
        <dbReference type="Pfam" id="PF24883"/>
    </source>
</evidence>
<dbReference type="PANTHER" id="PTHR10039">
    <property type="entry name" value="AMELOGENIN"/>
    <property type="match status" value="1"/>
</dbReference>
<dbReference type="InterPro" id="IPR056884">
    <property type="entry name" value="NPHP3-like_N"/>
</dbReference>
<dbReference type="PANTHER" id="PTHR10039:SF17">
    <property type="entry name" value="FUNGAL STAND N-TERMINAL GOODBYE DOMAIN-CONTAINING PROTEIN-RELATED"/>
    <property type="match status" value="1"/>
</dbReference>
<dbReference type="SUPFAM" id="SSF48452">
    <property type="entry name" value="TPR-like"/>
    <property type="match status" value="1"/>
</dbReference>
<keyword evidence="1" id="KW-0677">Repeat</keyword>
<gene>
    <name evidence="5" type="ORF">G6011_11524</name>
</gene>
<evidence type="ECO:0000313" key="5">
    <source>
        <dbReference type="EMBL" id="KAG9192790.1"/>
    </source>
</evidence>
<dbReference type="Proteomes" id="UP001199106">
    <property type="component" value="Unassembled WGS sequence"/>
</dbReference>
<dbReference type="InterPro" id="IPR031350">
    <property type="entry name" value="Goodbye_dom"/>
</dbReference>
<evidence type="ECO:0000313" key="6">
    <source>
        <dbReference type="Proteomes" id="UP001199106"/>
    </source>
</evidence>
<dbReference type="Gene3D" id="1.25.40.10">
    <property type="entry name" value="Tetratricopeptide repeat domain"/>
    <property type="match status" value="1"/>
</dbReference>
<organism evidence="5 6">
    <name type="scientific">Alternaria panax</name>
    <dbReference type="NCBI Taxonomy" id="48097"/>
    <lineage>
        <taxon>Eukaryota</taxon>
        <taxon>Fungi</taxon>
        <taxon>Dikarya</taxon>
        <taxon>Ascomycota</taxon>
        <taxon>Pezizomycotina</taxon>
        <taxon>Dothideomycetes</taxon>
        <taxon>Pleosporomycetidae</taxon>
        <taxon>Pleosporales</taxon>
        <taxon>Pleosporineae</taxon>
        <taxon>Pleosporaceae</taxon>
        <taxon>Alternaria</taxon>
        <taxon>Alternaria sect. Panax</taxon>
    </lineage>
</organism>
<name>A0AAD4NTE6_9PLEO</name>
<evidence type="ECO:0000256" key="1">
    <source>
        <dbReference type="ARBA" id="ARBA00022737"/>
    </source>
</evidence>
<sequence length="1559" mass="176136">MRFGRGHDEPDPPDPIFTEDQDLREVWPQVLRQYEETTKKQLDKNTTFKSFQLQIDADIKESTTKSHQHARTVLNNVGTCLEKFGNIIAQGASTAFPPTAQCWNAISFVVQAVRGFNDMMDGFVTLMERSSAFLRRLVHFMEQEVGKDGSQLPRLLRKPAYDILSQFLGVLRASYKLATSTTKRLKAMAGVLLFNSNDQVAESLKLMENHIKDFTRAEVDDILLGVRGVARHLDKSDAERALHEAEVKEYLQATYKIGDQVLSVTQQMKTTLDGRASKEQQKENLLKLANHLGLKKAGDWETWSKRHSELCKTHVPGTGEWLSQDQPAFRRWADLDQHGKKVLFLKADSGFGKTHIFNSVVSHLEKKCRAPRGPNQTFLAYYYYGDEKDDSLERCIGSIIYQFAVADVGYAQAVVDECGRLTSIARAEDRWKNLVSGLQHAMKGTYFICMDGFDGRGQLDTTEAMMSAIALDATSPAEGSGVSLRLFLSGNDDALPEVLPGVKAIDTIFLGPRKDSIQSIERAGDDLDIALPSEPLPNASDLRAVTIARINEVCKTKPDLKAILSEANIELLLEGIHGNYKNLEAKITEINACDTKGKVQDVINNTSADMDTVQRNRVKALDAHLTSRQALVLNRLLVWVAGLSYPPSTKLLESVLFITSEEEFLLADQIATAYSPVLVIDKEGRVGFRDGLKDILSAGDTSGSESTLSRLHAEAISGAEVNLCRRFIQNACHPTDYARFRFDDFFEAMAQKVHIHLDNEDDVNITILELCIDALYDTRKDENLEELRDYASKWFYSHLKDLVEALDKDFEPSKKFLTETGIRLVDLIYDPKLIDTWFFEKNLSWLKYDFLYQEDFIDPLLKFLKNSQVARGYAGSIEKSTWVKSAISDTASKYSILERVAARLASHWFSCSTGTTDRDYLWISYGIVAKIFEPEKPFEGWNTPSLAEMNKFICWAKEHMDVDVDSLTWDFRVGATSVVFEHYKEAIVALEKAAEHSQTNWGLFFNLALAHENEKNHRMALKYIKHFKSLSDLFLETDSRYKVDYWDLLRAEGNCHRQGHDYDSAILSFQHLLSQDIDEESGMRWLHLDALSGLFTTWIEMKSYQSIIDFVRNWKDATNQDRGSTYWLRRTAYEDDVHTSIIVAAKFVGAVGEVISLYQVAIDYKPANVSTGDDQEVDTSTEATEQLQYFQAVLRFHGSGSQDDQHKSIEYWEEIVRRSDDNPTSYMTAWTASRKLAPTLLDKAVAELVTVPSSSSENYISRLEKLANMNTTVVCNLRQGYLDPRLCLARLYCLKRDHASASMQAQARLCSVFDKWPEATDDKTFRLRFSNLAQTLTVLDKDIDAVAAWQAIKPCPPSHASVVDANVPDTGSLAKPGSEVSHGNVVSATFGNKVENDSEAFSSDATMAKAYISGYVCDGKCGTTWTYMLADFYVCKHCLCVQFCPGCYDKLLVGDLHPLICNKDHKMLKLPPFDWIAWRTIPAEMMIVGQNLVPRSEWVHKICKEYNVQQADIDLIKMEKARQLKAASVIAVQWRNRLKRIRARKPSTAPTLRRVKTVG</sequence>
<comment type="caution">
    <text evidence="5">The sequence shown here is derived from an EMBL/GenBank/DDBJ whole genome shotgun (WGS) entry which is preliminary data.</text>
</comment>
<keyword evidence="6" id="KW-1185">Reference proteome</keyword>
<dbReference type="Pfam" id="PF24883">
    <property type="entry name" value="NPHP3_N"/>
    <property type="match status" value="1"/>
</dbReference>
<dbReference type="InterPro" id="IPR011990">
    <property type="entry name" value="TPR-like_helical_dom_sf"/>
</dbReference>
<evidence type="ECO:0000259" key="3">
    <source>
        <dbReference type="Pfam" id="PF17109"/>
    </source>
</evidence>
<feature type="region of interest" description="Disordered" evidence="2">
    <location>
        <begin position="1"/>
        <end position="22"/>
    </location>
</feature>
<feature type="domain" description="Fungal STAND N-terminal Goodbye" evidence="3">
    <location>
        <begin position="27"/>
        <end position="137"/>
    </location>
</feature>
<dbReference type="EMBL" id="JAANER010000003">
    <property type="protein sequence ID" value="KAG9192790.1"/>
    <property type="molecule type" value="Genomic_DNA"/>
</dbReference>
<accession>A0AAD4NTE6</accession>
<evidence type="ECO:0000256" key="2">
    <source>
        <dbReference type="SAM" id="MobiDB-lite"/>
    </source>
</evidence>
<proteinExistence type="predicted"/>
<reference evidence="5" key="1">
    <citation type="submission" date="2021-07" db="EMBL/GenBank/DDBJ databases">
        <title>Genome Resource of American Ginseng Black Spot Pathogen Alternaria panax.</title>
        <authorList>
            <person name="Qiu C."/>
            <person name="Wang W."/>
            <person name="Liu Z."/>
        </authorList>
    </citation>
    <scope>NUCLEOTIDE SEQUENCE</scope>
    <source>
        <strain evidence="5">BNCC115425</strain>
    </source>
</reference>
<evidence type="ECO:0008006" key="7">
    <source>
        <dbReference type="Google" id="ProtNLM"/>
    </source>
</evidence>
<feature type="compositionally biased region" description="Basic and acidic residues" evidence="2">
    <location>
        <begin position="1"/>
        <end position="10"/>
    </location>
</feature>
<dbReference type="Pfam" id="PF17109">
    <property type="entry name" value="Goodbye"/>
    <property type="match status" value="1"/>
</dbReference>